<dbReference type="AlphaFoldDB" id="A0A0C2X137"/>
<protein>
    <submittedName>
        <fullName evidence="2">Uncharacterized protein</fullName>
    </submittedName>
</protein>
<dbReference type="OrthoDB" id="3184193at2759"/>
<dbReference type="HOGENOM" id="CLU_806904_0_0_1"/>
<reference evidence="2 3" key="1">
    <citation type="submission" date="2014-04" db="EMBL/GenBank/DDBJ databases">
        <authorList>
            <consortium name="DOE Joint Genome Institute"/>
            <person name="Kuo A."/>
            <person name="Zuccaro A."/>
            <person name="Kohler A."/>
            <person name="Nagy L.G."/>
            <person name="Floudas D."/>
            <person name="Copeland A."/>
            <person name="Barry K.W."/>
            <person name="Cichocki N."/>
            <person name="Veneault-Fourrey C."/>
            <person name="LaButti K."/>
            <person name="Lindquist E.A."/>
            <person name="Lipzen A."/>
            <person name="Lundell T."/>
            <person name="Morin E."/>
            <person name="Murat C."/>
            <person name="Sun H."/>
            <person name="Tunlid A."/>
            <person name="Henrissat B."/>
            <person name="Grigoriev I.V."/>
            <person name="Hibbett D.S."/>
            <person name="Martin F."/>
            <person name="Nordberg H.P."/>
            <person name="Cantor M.N."/>
            <person name="Hua S.X."/>
        </authorList>
    </citation>
    <scope>NUCLEOTIDE SEQUENCE [LARGE SCALE GENOMIC DNA]</scope>
    <source>
        <strain evidence="2 3">MAFF 305830</strain>
    </source>
</reference>
<evidence type="ECO:0000256" key="1">
    <source>
        <dbReference type="SAM" id="MobiDB-lite"/>
    </source>
</evidence>
<dbReference type="Proteomes" id="UP000054097">
    <property type="component" value="Unassembled WGS sequence"/>
</dbReference>
<evidence type="ECO:0000313" key="3">
    <source>
        <dbReference type="Proteomes" id="UP000054097"/>
    </source>
</evidence>
<evidence type="ECO:0000313" key="2">
    <source>
        <dbReference type="EMBL" id="KIM31988.1"/>
    </source>
</evidence>
<organism evidence="2 3">
    <name type="scientific">Serendipita vermifera MAFF 305830</name>
    <dbReference type="NCBI Taxonomy" id="933852"/>
    <lineage>
        <taxon>Eukaryota</taxon>
        <taxon>Fungi</taxon>
        <taxon>Dikarya</taxon>
        <taxon>Basidiomycota</taxon>
        <taxon>Agaricomycotina</taxon>
        <taxon>Agaricomycetes</taxon>
        <taxon>Sebacinales</taxon>
        <taxon>Serendipitaceae</taxon>
        <taxon>Serendipita</taxon>
    </lineage>
</organism>
<gene>
    <name evidence="2" type="ORF">M408DRAFT_327365</name>
</gene>
<feature type="compositionally biased region" description="Basic and acidic residues" evidence="1">
    <location>
        <begin position="69"/>
        <end position="78"/>
    </location>
</feature>
<feature type="region of interest" description="Disordered" evidence="1">
    <location>
        <begin position="115"/>
        <end position="185"/>
    </location>
</feature>
<feature type="compositionally biased region" description="Polar residues" evidence="1">
    <location>
        <begin position="51"/>
        <end position="61"/>
    </location>
</feature>
<keyword evidence="3" id="KW-1185">Reference proteome</keyword>
<feature type="region of interest" description="Disordered" evidence="1">
    <location>
        <begin position="38"/>
        <end position="103"/>
    </location>
</feature>
<proteinExistence type="predicted"/>
<dbReference type="EMBL" id="KN824281">
    <property type="protein sequence ID" value="KIM31988.1"/>
    <property type="molecule type" value="Genomic_DNA"/>
</dbReference>
<accession>A0A0C2X137</accession>
<reference evidence="3" key="2">
    <citation type="submission" date="2015-01" db="EMBL/GenBank/DDBJ databases">
        <title>Evolutionary Origins and Diversification of the Mycorrhizal Mutualists.</title>
        <authorList>
            <consortium name="DOE Joint Genome Institute"/>
            <consortium name="Mycorrhizal Genomics Consortium"/>
            <person name="Kohler A."/>
            <person name="Kuo A."/>
            <person name="Nagy L.G."/>
            <person name="Floudas D."/>
            <person name="Copeland A."/>
            <person name="Barry K.W."/>
            <person name="Cichocki N."/>
            <person name="Veneault-Fourrey C."/>
            <person name="LaButti K."/>
            <person name="Lindquist E.A."/>
            <person name="Lipzen A."/>
            <person name="Lundell T."/>
            <person name="Morin E."/>
            <person name="Murat C."/>
            <person name="Riley R."/>
            <person name="Ohm R."/>
            <person name="Sun H."/>
            <person name="Tunlid A."/>
            <person name="Henrissat B."/>
            <person name="Grigoriev I.V."/>
            <person name="Hibbett D.S."/>
            <person name="Martin F."/>
        </authorList>
    </citation>
    <scope>NUCLEOTIDE SEQUENCE [LARGE SCALE GENOMIC DNA]</scope>
    <source>
        <strain evidence="3">MAFF 305830</strain>
    </source>
</reference>
<sequence length="344" mass="37971">MLHRTAGRCITETISVNASSLPRRFYATKDVKDLIHDGKMNESMYKRRGKPSQSNSSQNGMPSAVSFDELIKQRKELASGEQSPRGRRPRPQRDLNKPPGNFDQARLAMEVYDEIASESPPSERPFPNRPARTQAKGRAPRPSNDEPWSVATENATPTSARAAPNGGRKGPVFKKRGKRFGGDEGQDEISALETNISEKDLENEEFWDVDAEGMRALRRLTVWRNPVIGDEPGRPALFRSVKTGYDVFAEERTQFKLNDTTATWGGNRPIASSQNEVGGPGGDYHTFLPEKLKQMAGIDSLAMKPADLVGLNLALSANLTPRERENAATAVDEILSQAQGTQPK</sequence>
<name>A0A0C2X137_SERVB</name>